<keyword evidence="5" id="KW-0547">Nucleotide-binding</keyword>
<dbReference type="SUPFAM" id="SSF55681">
    <property type="entry name" value="Class II aaRS and biotin synthetases"/>
    <property type="match status" value="1"/>
</dbReference>
<evidence type="ECO:0000313" key="15">
    <source>
        <dbReference type="EMBL" id="EKC20387.1"/>
    </source>
</evidence>
<dbReference type="PROSITE" id="PS50862">
    <property type="entry name" value="AA_TRNA_LIGASE_II"/>
    <property type="match status" value="1"/>
</dbReference>
<dbReference type="FunCoup" id="K1P9D1">
    <property type="interactions" value="1266"/>
</dbReference>
<dbReference type="GO" id="GO:0004826">
    <property type="term" value="F:phenylalanine-tRNA ligase activity"/>
    <property type="evidence" value="ECO:0007669"/>
    <property type="project" value="UniProtKB-EC"/>
</dbReference>
<keyword evidence="4" id="KW-0436">Ligase</keyword>
<keyword evidence="10 15" id="KW-0030">Aminoacyl-tRNA synthetase</keyword>
<dbReference type="Pfam" id="PF03147">
    <property type="entry name" value="FDX-ACB"/>
    <property type="match status" value="1"/>
</dbReference>
<dbReference type="EC" id="6.1.1.20" evidence="3"/>
<proteinExistence type="inferred from homology"/>
<dbReference type="HOGENOM" id="CLU_022696_2_0_1"/>
<dbReference type="InterPro" id="IPR002319">
    <property type="entry name" value="Phenylalanyl-tRNA_Synthase"/>
</dbReference>
<evidence type="ECO:0000256" key="9">
    <source>
        <dbReference type="ARBA" id="ARBA00023128"/>
    </source>
</evidence>
<evidence type="ECO:0000256" key="12">
    <source>
        <dbReference type="ARBA" id="ARBA00049255"/>
    </source>
</evidence>
<name>K1P9D1_MAGGI</name>
<dbReference type="PANTHER" id="PTHR11538:SF41">
    <property type="entry name" value="PHENYLALANINE--TRNA LIGASE, MITOCHONDRIAL"/>
    <property type="match status" value="1"/>
</dbReference>
<dbReference type="GO" id="GO:0000049">
    <property type="term" value="F:tRNA binding"/>
    <property type="evidence" value="ECO:0007669"/>
    <property type="project" value="InterPro"/>
</dbReference>
<protein>
    <recommendedName>
        <fullName evidence="3">phenylalanine--tRNA ligase</fullName>
        <ecNumber evidence="3">6.1.1.20</ecNumber>
    </recommendedName>
    <alternativeName>
        <fullName evidence="11">Phenylalanyl-tRNA synthetase</fullName>
    </alternativeName>
</protein>
<evidence type="ECO:0000256" key="6">
    <source>
        <dbReference type="ARBA" id="ARBA00022840"/>
    </source>
</evidence>
<dbReference type="GO" id="GO:0005759">
    <property type="term" value="C:mitochondrial matrix"/>
    <property type="evidence" value="ECO:0007669"/>
    <property type="project" value="UniProtKB-SubCell"/>
</dbReference>
<gene>
    <name evidence="15" type="ORF">CGI_10006103</name>
</gene>
<evidence type="ECO:0000256" key="11">
    <source>
        <dbReference type="ARBA" id="ARBA00031194"/>
    </source>
</evidence>
<evidence type="ECO:0000256" key="5">
    <source>
        <dbReference type="ARBA" id="ARBA00022741"/>
    </source>
</evidence>
<dbReference type="GO" id="GO:0006432">
    <property type="term" value="P:phenylalanyl-tRNA aminoacylation"/>
    <property type="evidence" value="ECO:0007669"/>
    <property type="project" value="InterPro"/>
</dbReference>
<keyword evidence="6" id="KW-0067">ATP-binding</keyword>
<dbReference type="InterPro" id="IPR045864">
    <property type="entry name" value="aa-tRNA-synth_II/BPL/LPL"/>
</dbReference>
<dbReference type="Pfam" id="PF01409">
    <property type="entry name" value="tRNA-synt_2d"/>
    <property type="match status" value="2"/>
</dbReference>
<evidence type="ECO:0000256" key="4">
    <source>
        <dbReference type="ARBA" id="ARBA00022598"/>
    </source>
</evidence>
<evidence type="ECO:0000259" key="14">
    <source>
        <dbReference type="PROSITE" id="PS51447"/>
    </source>
</evidence>
<dbReference type="NCBIfam" id="TIGR00469">
    <property type="entry name" value="pheS_mito"/>
    <property type="match status" value="1"/>
</dbReference>
<dbReference type="InterPro" id="IPR036690">
    <property type="entry name" value="Fdx_antiC-bd_sf"/>
</dbReference>
<dbReference type="GO" id="GO:0005524">
    <property type="term" value="F:ATP binding"/>
    <property type="evidence" value="ECO:0007669"/>
    <property type="project" value="UniProtKB-KW"/>
</dbReference>
<reference evidence="15" key="1">
    <citation type="journal article" date="2012" name="Nature">
        <title>The oyster genome reveals stress adaptation and complexity of shell formation.</title>
        <authorList>
            <person name="Zhang G."/>
            <person name="Fang X."/>
            <person name="Guo X."/>
            <person name="Li L."/>
            <person name="Luo R."/>
            <person name="Xu F."/>
            <person name="Yang P."/>
            <person name="Zhang L."/>
            <person name="Wang X."/>
            <person name="Qi H."/>
            <person name="Xiong Z."/>
            <person name="Que H."/>
            <person name="Xie Y."/>
            <person name="Holland P.W."/>
            <person name="Paps J."/>
            <person name="Zhu Y."/>
            <person name="Wu F."/>
            <person name="Chen Y."/>
            <person name="Wang J."/>
            <person name="Peng C."/>
            <person name="Meng J."/>
            <person name="Yang L."/>
            <person name="Liu J."/>
            <person name="Wen B."/>
            <person name="Zhang N."/>
            <person name="Huang Z."/>
            <person name="Zhu Q."/>
            <person name="Feng Y."/>
            <person name="Mount A."/>
            <person name="Hedgecock D."/>
            <person name="Xu Z."/>
            <person name="Liu Y."/>
            <person name="Domazet-Loso T."/>
            <person name="Du Y."/>
            <person name="Sun X."/>
            <person name="Zhang S."/>
            <person name="Liu B."/>
            <person name="Cheng P."/>
            <person name="Jiang X."/>
            <person name="Li J."/>
            <person name="Fan D."/>
            <person name="Wang W."/>
            <person name="Fu W."/>
            <person name="Wang T."/>
            <person name="Wang B."/>
            <person name="Zhang J."/>
            <person name="Peng Z."/>
            <person name="Li Y."/>
            <person name="Li N."/>
            <person name="Wang J."/>
            <person name="Chen M."/>
            <person name="He Y."/>
            <person name="Tan F."/>
            <person name="Song X."/>
            <person name="Zheng Q."/>
            <person name="Huang R."/>
            <person name="Yang H."/>
            <person name="Du X."/>
            <person name="Chen L."/>
            <person name="Yang M."/>
            <person name="Gaffney P.M."/>
            <person name="Wang S."/>
            <person name="Luo L."/>
            <person name="She Z."/>
            <person name="Ming Y."/>
            <person name="Huang W."/>
            <person name="Zhang S."/>
            <person name="Huang B."/>
            <person name="Zhang Y."/>
            <person name="Qu T."/>
            <person name="Ni P."/>
            <person name="Miao G."/>
            <person name="Wang J."/>
            <person name="Wang Q."/>
            <person name="Steinberg C.E."/>
            <person name="Wang H."/>
            <person name="Li N."/>
            <person name="Qian L."/>
            <person name="Zhang G."/>
            <person name="Li Y."/>
            <person name="Yang H."/>
            <person name="Liu X."/>
            <person name="Wang J."/>
            <person name="Yin Y."/>
            <person name="Wang J."/>
        </authorList>
    </citation>
    <scope>NUCLEOTIDE SEQUENCE [LARGE SCALE GENOMIC DNA]</scope>
    <source>
        <strain evidence="15">05x7-T-G4-1.051#20</strain>
    </source>
</reference>
<dbReference type="PANTHER" id="PTHR11538">
    <property type="entry name" value="PHENYLALANYL-TRNA SYNTHETASE"/>
    <property type="match status" value="1"/>
</dbReference>
<dbReference type="InterPro" id="IPR006195">
    <property type="entry name" value="aa-tRNA-synth_II"/>
</dbReference>
<dbReference type="InParanoid" id="K1P9D1"/>
<dbReference type="PROSITE" id="PS51447">
    <property type="entry name" value="FDX_ACB"/>
    <property type="match status" value="1"/>
</dbReference>
<dbReference type="EMBL" id="JH816429">
    <property type="protein sequence ID" value="EKC20387.1"/>
    <property type="molecule type" value="Genomic_DNA"/>
</dbReference>
<dbReference type="FunFam" id="3.30.70.380:FF:000002">
    <property type="entry name" value="phenylalanine--tRNA ligase, mitochondrial"/>
    <property type="match status" value="1"/>
</dbReference>
<dbReference type="Gene3D" id="3.30.70.380">
    <property type="entry name" value="Ferrodoxin-fold anticodon-binding domain"/>
    <property type="match status" value="1"/>
</dbReference>
<evidence type="ECO:0000256" key="8">
    <source>
        <dbReference type="ARBA" id="ARBA00022946"/>
    </source>
</evidence>
<dbReference type="InterPro" id="IPR005121">
    <property type="entry name" value="Fdx_antiC-bd"/>
</dbReference>
<evidence type="ECO:0000256" key="3">
    <source>
        <dbReference type="ARBA" id="ARBA00012814"/>
    </source>
</evidence>
<dbReference type="SMART" id="SM00896">
    <property type="entry name" value="FDX-ACB"/>
    <property type="match status" value="1"/>
</dbReference>
<evidence type="ECO:0000259" key="13">
    <source>
        <dbReference type="PROSITE" id="PS50862"/>
    </source>
</evidence>
<organism evidence="15">
    <name type="scientific">Magallana gigas</name>
    <name type="common">Pacific oyster</name>
    <name type="synonym">Crassostrea gigas</name>
    <dbReference type="NCBI Taxonomy" id="29159"/>
    <lineage>
        <taxon>Eukaryota</taxon>
        <taxon>Metazoa</taxon>
        <taxon>Spiralia</taxon>
        <taxon>Lophotrochozoa</taxon>
        <taxon>Mollusca</taxon>
        <taxon>Bivalvia</taxon>
        <taxon>Autobranchia</taxon>
        <taxon>Pteriomorphia</taxon>
        <taxon>Ostreida</taxon>
        <taxon>Ostreoidea</taxon>
        <taxon>Ostreidae</taxon>
        <taxon>Magallana</taxon>
    </lineage>
</organism>
<evidence type="ECO:0000256" key="2">
    <source>
        <dbReference type="ARBA" id="ARBA00008226"/>
    </source>
</evidence>
<evidence type="ECO:0000256" key="7">
    <source>
        <dbReference type="ARBA" id="ARBA00022917"/>
    </source>
</evidence>
<dbReference type="AlphaFoldDB" id="K1P9D1"/>
<keyword evidence="8" id="KW-0809">Transit peptide</keyword>
<dbReference type="SUPFAM" id="SSF54991">
    <property type="entry name" value="Anticodon-binding domain of PheRS"/>
    <property type="match status" value="1"/>
</dbReference>
<sequence>MLYLVLERINESGPIARSERRTDWVLRIRVWTMLKSWYSTKHCTIHELQHGPCLLIRYGEHYKKNSEMDFTWIEEAWKMKGHLETIKKGMKEKGYNFDSLLVPSDHPSRALSESYYLNSEYMLRAHTSAHQSDLIKQGLDAFLVLGDVYRRDTVDASHYPVFHQMEGVRLFSKQELFSHLGDTSRVTFFENGSRDATKQERHTIETSLCLEENLKNTLRNLANNLFGDDVEMQWVDAYFPFTHPSWELEIKYQGEWLEVLGCGIVEQEILSSAGADSRVGWAFGLGLERLAMRLYSIPDIRLFWSEDSRFLDQFNVVDPNTKITYKPFSKQSPVINDVSFWVPDDFSENDFYDIVRNIGGDIVENVELFDDFVHPKTKRKSKAYRITYRHMERSLTKSEANEIHSGIVAAGVQQLGIQER</sequence>
<evidence type="ECO:0000256" key="10">
    <source>
        <dbReference type="ARBA" id="ARBA00023146"/>
    </source>
</evidence>
<feature type="domain" description="Aminoacyl-transfer RNA synthetases class-II family profile" evidence="13">
    <location>
        <begin position="86"/>
        <end position="319"/>
    </location>
</feature>
<dbReference type="CDD" id="cd00496">
    <property type="entry name" value="PheRS_alpha_core"/>
    <property type="match status" value="1"/>
</dbReference>
<keyword evidence="9" id="KW-0496">Mitochondrion</keyword>
<dbReference type="InterPro" id="IPR004530">
    <property type="entry name" value="Phe-tRNA-synth_IIc_mito"/>
</dbReference>
<accession>K1P9D1</accession>
<comment type="subcellular location">
    <subcellularLocation>
        <location evidence="1">Mitochondrion matrix</location>
    </subcellularLocation>
</comment>
<dbReference type="Gene3D" id="3.30.930.10">
    <property type="entry name" value="Bira Bifunctional Protein, Domain 2"/>
    <property type="match status" value="1"/>
</dbReference>
<comment type="similarity">
    <text evidence="2">Belongs to the class-II aminoacyl-tRNA synthetase family.</text>
</comment>
<feature type="domain" description="FDX-ACB" evidence="14">
    <location>
        <begin position="329"/>
        <end position="420"/>
    </location>
</feature>
<keyword evidence="7" id="KW-0648">Protein biosynthesis</keyword>
<comment type="catalytic activity">
    <reaction evidence="12">
        <text>tRNA(Phe) + L-phenylalanine + ATP = L-phenylalanyl-tRNA(Phe) + AMP + diphosphate + H(+)</text>
        <dbReference type="Rhea" id="RHEA:19413"/>
        <dbReference type="Rhea" id="RHEA-COMP:9668"/>
        <dbReference type="Rhea" id="RHEA-COMP:9699"/>
        <dbReference type="ChEBI" id="CHEBI:15378"/>
        <dbReference type="ChEBI" id="CHEBI:30616"/>
        <dbReference type="ChEBI" id="CHEBI:33019"/>
        <dbReference type="ChEBI" id="CHEBI:58095"/>
        <dbReference type="ChEBI" id="CHEBI:78442"/>
        <dbReference type="ChEBI" id="CHEBI:78531"/>
        <dbReference type="ChEBI" id="CHEBI:456215"/>
        <dbReference type="EC" id="6.1.1.20"/>
    </reaction>
</comment>
<evidence type="ECO:0000256" key="1">
    <source>
        <dbReference type="ARBA" id="ARBA00004305"/>
    </source>
</evidence>